<feature type="region of interest" description="Disordered" evidence="1">
    <location>
        <begin position="23"/>
        <end position="60"/>
    </location>
</feature>
<organism evidence="3">
    <name type="scientific">Anopheles darlingi</name>
    <name type="common">Mosquito</name>
    <dbReference type="NCBI Taxonomy" id="43151"/>
    <lineage>
        <taxon>Eukaryota</taxon>
        <taxon>Metazoa</taxon>
        <taxon>Ecdysozoa</taxon>
        <taxon>Arthropoda</taxon>
        <taxon>Hexapoda</taxon>
        <taxon>Insecta</taxon>
        <taxon>Pterygota</taxon>
        <taxon>Neoptera</taxon>
        <taxon>Endopterygota</taxon>
        <taxon>Diptera</taxon>
        <taxon>Nematocera</taxon>
        <taxon>Culicoidea</taxon>
        <taxon>Culicidae</taxon>
        <taxon>Anophelinae</taxon>
        <taxon>Anopheles</taxon>
    </lineage>
</organism>
<evidence type="ECO:0000256" key="2">
    <source>
        <dbReference type="SAM" id="SignalP"/>
    </source>
</evidence>
<proteinExistence type="predicted"/>
<protein>
    <submittedName>
        <fullName evidence="3">Putative secreted protein</fullName>
    </submittedName>
</protein>
<evidence type="ECO:0000313" key="3">
    <source>
        <dbReference type="EMBL" id="MBW78595.1"/>
    </source>
</evidence>
<accession>A0A2M4DM44</accession>
<feature type="chain" id="PRO_5014915218" evidence="2">
    <location>
        <begin position="17"/>
        <end position="143"/>
    </location>
</feature>
<reference evidence="3" key="1">
    <citation type="submission" date="2018-01" db="EMBL/GenBank/DDBJ databases">
        <title>An insight into the sialome of Amazonian anophelines.</title>
        <authorList>
            <person name="Ribeiro J.M."/>
            <person name="Scarpassa V."/>
            <person name="Calvo E."/>
        </authorList>
    </citation>
    <scope>NUCLEOTIDE SEQUENCE</scope>
</reference>
<feature type="signal peptide" evidence="2">
    <location>
        <begin position="1"/>
        <end position="16"/>
    </location>
</feature>
<dbReference type="AlphaFoldDB" id="A0A2M4DM44"/>
<sequence length="143" mass="15207">MVAVVAAAAAAAAATAAIVGNRTVEPQDGQRNGTDDPDGPVGPIAEHGLRQHGQQRRRGAHTVCEWTADGCEAPGAVLAVQSLRRLRRIAAEGYEQKWQNGIAGWIRYLQHTGRSGSSEAGPTARCTLRSRYAPNNTLGIRQE</sequence>
<keyword evidence="2" id="KW-0732">Signal</keyword>
<dbReference type="EMBL" id="GGFL01014417">
    <property type="protein sequence ID" value="MBW78595.1"/>
    <property type="molecule type" value="Transcribed_RNA"/>
</dbReference>
<name>A0A2M4DM44_ANODA</name>
<evidence type="ECO:0000256" key="1">
    <source>
        <dbReference type="SAM" id="MobiDB-lite"/>
    </source>
</evidence>